<comment type="caution">
    <text evidence="1">The sequence shown here is derived from an EMBL/GenBank/DDBJ whole genome shotgun (WGS) entry which is preliminary data.</text>
</comment>
<accession>A0A645HQJ9</accession>
<reference evidence="1" key="1">
    <citation type="submission" date="2019-08" db="EMBL/GenBank/DDBJ databases">
        <authorList>
            <person name="Kucharzyk K."/>
            <person name="Murdoch R.W."/>
            <person name="Higgins S."/>
            <person name="Loffler F."/>
        </authorList>
    </citation>
    <scope>NUCLEOTIDE SEQUENCE</scope>
</reference>
<proteinExistence type="predicted"/>
<dbReference type="EMBL" id="VSSQ01098306">
    <property type="protein sequence ID" value="MPN41331.1"/>
    <property type="molecule type" value="Genomic_DNA"/>
</dbReference>
<evidence type="ECO:0000313" key="1">
    <source>
        <dbReference type="EMBL" id="MPN41331.1"/>
    </source>
</evidence>
<name>A0A645HQJ9_9ZZZZ</name>
<gene>
    <name evidence="1" type="ORF">SDC9_188874</name>
</gene>
<organism evidence="1">
    <name type="scientific">bioreactor metagenome</name>
    <dbReference type="NCBI Taxonomy" id="1076179"/>
    <lineage>
        <taxon>unclassified sequences</taxon>
        <taxon>metagenomes</taxon>
        <taxon>ecological metagenomes</taxon>
    </lineage>
</organism>
<dbReference type="AlphaFoldDB" id="A0A645HQJ9"/>
<protein>
    <submittedName>
        <fullName evidence="1">Uncharacterized protein</fullName>
    </submittedName>
</protein>
<sequence length="90" mass="9913">MHIHRAKITDIIESPDGFQQLIPVVDPARVGNEQVEQIKFLHRQVYGFAVGLNAPVPKVNGDVPRGDDHTGCIVLRACPPEDGFNPSLNF</sequence>